<evidence type="ECO:0000256" key="3">
    <source>
        <dbReference type="ARBA" id="ARBA00022692"/>
    </source>
</evidence>
<keyword evidence="3" id="KW-0812">Transmembrane</keyword>
<gene>
    <name evidence="6" type="ORF">GALL_343530</name>
</gene>
<dbReference type="Pfam" id="PF04011">
    <property type="entry name" value="LemA"/>
    <property type="match status" value="1"/>
</dbReference>
<keyword evidence="4" id="KW-1133">Transmembrane helix</keyword>
<organism evidence="6">
    <name type="scientific">mine drainage metagenome</name>
    <dbReference type="NCBI Taxonomy" id="410659"/>
    <lineage>
        <taxon>unclassified sequences</taxon>
        <taxon>metagenomes</taxon>
        <taxon>ecological metagenomes</taxon>
    </lineage>
</organism>
<evidence type="ECO:0000256" key="2">
    <source>
        <dbReference type="ARBA" id="ARBA00008854"/>
    </source>
</evidence>
<dbReference type="Gene3D" id="1.20.1440.20">
    <property type="entry name" value="LemA-like domain"/>
    <property type="match status" value="1"/>
</dbReference>
<name>A0A1J5QKJ6_9ZZZZ</name>
<dbReference type="EMBL" id="MLJW01000668">
    <property type="protein sequence ID" value="OIQ83834.1"/>
    <property type="molecule type" value="Genomic_DNA"/>
</dbReference>
<dbReference type="InterPro" id="IPR023353">
    <property type="entry name" value="LemA-like_dom_sf"/>
</dbReference>
<sequence length="225" mass="24954">MFRPCRHAAVAICHSDPIVINTNSVKGYPMRKLMTVFLLAATLALTGCGYNTFQSQDEQISAAWSEVLNQYQRRADLVPNLVNTVKGYASHERDVLEAVTLARAKVGSIQATPELVNDEKAFARFQAAQGELTSALSRLLVVSENYPQLKADASFRDLQAQLEGTENRITVARNRYIVAVKDYNVTVRSFPSNLTAMMFGYKIRPSFTVENEKAISTAPKVDFGN</sequence>
<comment type="similarity">
    <text evidence="2">Belongs to the LemA family.</text>
</comment>
<dbReference type="AlphaFoldDB" id="A0A1J5QKJ6"/>
<evidence type="ECO:0000256" key="5">
    <source>
        <dbReference type="ARBA" id="ARBA00023136"/>
    </source>
</evidence>
<comment type="subcellular location">
    <subcellularLocation>
        <location evidence="1">Membrane</location>
        <topology evidence="1">Single-pass membrane protein</topology>
    </subcellularLocation>
</comment>
<evidence type="ECO:0000313" key="6">
    <source>
        <dbReference type="EMBL" id="OIQ83834.1"/>
    </source>
</evidence>
<keyword evidence="5" id="KW-0472">Membrane</keyword>
<comment type="caution">
    <text evidence="6">The sequence shown here is derived from an EMBL/GenBank/DDBJ whole genome shotgun (WGS) entry which is preliminary data.</text>
</comment>
<reference evidence="6" key="1">
    <citation type="submission" date="2016-10" db="EMBL/GenBank/DDBJ databases">
        <title>Sequence of Gallionella enrichment culture.</title>
        <authorList>
            <person name="Poehlein A."/>
            <person name="Muehling M."/>
            <person name="Daniel R."/>
        </authorList>
    </citation>
    <scope>NUCLEOTIDE SEQUENCE</scope>
</reference>
<evidence type="ECO:0000256" key="4">
    <source>
        <dbReference type="ARBA" id="ARBA00022989"/>
    </source>
</evidence>
<dbReference type="PANTHER" id="PTHR34478">
    <property type="entry name" value="PROTEIN LEMA"/>
    <property type="match status" value="1"/>
</dbReference>
<accession>A0A1J5QKJ6</accession>
<dbReference type="InterPro" id="IPR007156">
    <property type="entry name" value="MamQ_LemA"/>
</dbReference>
<dbReference type="GO" id="GO:0016020">
    <property type="term" value="C:membrane"/>
    <property type="evidence" value="ECO:0007669"/>
    <property type="project" value="UniProtKB-SubCell"/>
</dbReference>
<protein>
    <submittedName>
        <fullName evidence="6">LemA family protein</fullName>
    </submittedName>
</protein>
<dbReference type="PANTHER" id="PTHR34478:SF2">
    <property type="entry name" value="MEMBRANE PROTEIN"/>
    <property type="match status" value="1"/>
</dbReference>
<proteinExistence type="inferred from homology"/>
<dbReference type="SUPFAM" id="SSF140478">
    <property type="entry name" value="LemA-like"/>
    <property type="match status" value="1"/>
</dbReference>
<evidence type="ECO:0000256" key="1">
    <source>
        <dbReference type="ARBA" id="ARBA00004167"/>
    </source>
</evidence>